<dbReference type="EMBL" id="UGPG01000001">
    <property type="protein sequence ID" value="STY44617.1"/>
    <property type="molecule type" value="Genomic_DNA"/>
</dbReference>
<proteinExistence type="predicted"/>
<evidence type="ECO:0000313" key="2">
    <source>
        <dbReference type="Proteomes" id="UP000254879"/>
    </source>
</evidence>
<name>A0A378ME36_LISGR</name>
<evidence type="ECO:0000313" key="1">
    <source>
        <dbReference type="EMBL" id="STY44617.1"/>
    </source>
</evidence>
<dbReference type="RefSeq" id="WP_003756924.1">
    <property type="nucleotide sequence ID" value="NZ_CABKNG010000001.1"/>
</dbReference>
<dbReference type="AlphaFoldDB" id="A0A378ME36"/>
<reference evidence="1 2" key="1">
    <citation type="submission" date="2018-06" db="EMBL/GenBank/DDBJ databases">
        <authorList>
            <consortium name="Pathogen Informatics"/>
            <person name="Doyle S."/>
        </authorList>
    </citation>
    <scope>NUCLEOTIDE SEQUENCE [LARGE SCALE GENOMIC DNA]</scope>
    <source>
        <strain evidence="2">NCTC 10815</strain>
    </source>
</reference>
<accession>A0A378ME36</accession>
<dbReference type="Proteomes" id="UP000254879">
    <property type="component" value="Unassembled WGS sequence"/>
</dbReference>
<gene>
    <name evidence="1" type="ORF">NCTC10815_01966</name>
</gene>
<organism evidence="1 2">
    <name type="scientific">Listeria grayi</name>
    <name type="common">Listeria murrayi</name>
    <dbReference type="NCBI Taxonomy" id="1641"/>
    <lineage>
        <taxon>Bacteria</taxon>
        <taxon>Bacillati</taxon>
        <taxon>Bacillota</taxon>
        <taxon>Bacilli</taxon>
        <taxon>Bacillales</taxon>
        <taxon>Listeriaceae</taxon>
        <taxon>Listeria</taxon>
    </lineage>
</organism>
<sequence>MININCAMKRDFITDLLENYQENGISFKKVAEQGMKMTFESNLESEEAAKVAKELIKSTEIGAVLYFQVSVVGS</sequence>
<dbReference type="OrthoDB" id="2881498at2"/>
<protein>
    <submittedName>
        <fullName evidence="1">Uncharacterized protein</fullName>
    </submittedName>
</protein>